<dbReference type="EMBL" id="LGSP01000007">
    <property type="protein sequence ID" value="KNE83318.1"/>
    <property type="molecule type" value="Genomic_DNA"/>
</dbReference>
<keyword evidence="2" id="KW-1185">Reference proteome</keyword>
<evidence type="ECO:0000313" key="2">
    <source>
        <dbReference type="Proteomes" id="UP000037185"/>
    </source>
</evidence>
<reference evidence="1" key="1">
    <citation type="submission" date="2015-07" db="EMBL/GenBank/DDBJ databases">
        <title>Draft genome sequence of Streptomyces fradiae, a resistant strain to nitron-oligomycin.</title>
        <authorList>
            <person name="Vatlin A.A."/>
            <person name="Bekker O.B."/>
            <person name="Danilenko V.N."/>
        </authorList>
    </citation>
    <scope>NUCLEOTIDE SEQUENCE</scope>
    <source>
        <strain evidence="1">Olg1-1</strain>
    </source>
</reference>
<evidence type="ECO:0000313" key="1">
    <source>
        <dbReference type="EMBL" id="KNE83318.1"/>
    </source>
</evidence>
<name>A0ACC4WFP2_STRFR</name>
<dbReference type="Proteomes" id="UP000037185">
    <property type="component" value="Unassembled WGS sequence"/>
</dbReference>
<accession>A0ACC4WFP2</accession>
<proteinExistence type="predicted"/>
<protein>
    <submittedName>
        <fullName evidence="1">Acetaldehyde dehydrogenase</fullName>
    </submittedName>
</protein>
<comment type="caution">
    <text evidence="1">The sequence shown here is derived from an EMBL/GenBank/DDBJ whole genome shotgun (WGS) entry which is preliminary data.</text>
</comment>
<gene>
    <name evidence="1" type="ORF">ADZ36_05670</name>
</gene>
<sequence>MSPSAIAPFESVTGREDAAPRLKTAVIGAGMLGLDLAERLNASPVLSCELVASRQSSASALRRAAQLGCEVSAEGITAVTCADVDVVFDASSAEAHPAHWAALASADVLLVDLTPSSGGSMLTPTVNAVRAESDRHLSLVSCGGQAVLPVLDAIARNSERVEDVEVVTTVASASVGPATRDNLDEYLATTGYAVERLTGATRAKVLATISPALPAPAFRAQITTCAYGIQPAALADAVEAAGAAVRQYAPGYEVSALSVDDDLVRATVTVTARGGRLPSYAGNVEIINGAAVTLAERYARSREVGHRG</sequence>
<organism evidence="1 2">
    <name type="scientific">Streptomyces fradiae</name>
    <name type="common">Streptomyces roseoflavus</name>
    <dbReference type="NCBI Taxonomy" id="1906"/>
    <lineage>
        <taxon>Bacteria</taxon>
        <taxon>Bacillati</taxon>
        <taxon>Actinomycetota</taxon>
        <taxon>Actinomycetes</taxon>
        <taxon>Kitasatosporales</taxon>
        <taxon>Streptomycetaceae</taxon>
        <taxon>Streptomyces</taxon>
    </lineage>
</organism>